<accession>A0ABV4TRG4</accession>
<keyword evidence="1" id="KW-0732">Signal</keyword>
<dbReference type="EMBL" id="JBGUAW010000002">
    <property type="protein sequence ID" value="MFA9459925.1"/>
    <property type="molecule type" value="Genomic_DNA"/>
</dbReference>
<feature type="signal peptide" evidence="1">
    <location>
        <begin position="1"/>
        <end position="20"/>
    </location>
</feature>
<evidence type="ECO:0000313" key="3">
    <source>
        <dbReference type="Proteomes" id="UP001575181"/>
    </source>
</evidence>
<evidence type="ECO:0008006" key="4">
    <source>
        <dbReference type="Google" id="ProtNLM"/>
    </source>
</evidence>
<protein>
    <recommendedName>
        <fullName evidence="4">Lipopolysaccharide export system protein LptA</fullName>
    </recommendedName>
</protein>
<evidence type="ECO:0000256" key="1">
    <source>
        <dbReference type="SAM" id="SignalP"/>
    </source>
</evidence>
<comment type="caution">
    <text evidence="2">The sequence shown here is derived from an EMBL/GenBank/DDBJ whole genome shotgun (WGS) entry which is preliminary data.</text>
</comment>
<reference evidence="2 3" key="1">
    <citation type="submission" date="2024-08" db="EMBL/GenBank/DDBJ databases">
        <title>Whole-genome sequencing of halo(alkali)philic microorganisms from hypersaline lakes.</title>
        <authorList>
            <person name="Sorokin D.Y."/>
            <person name="Merkel A.Y."/>
            <person name="Messina E."/>
            <person name="Yakimov M."/>
        </authorList>
    </citation>
    <scope>NUCLEOTIDE SEQUENCE [LARGE SCALE GENOMIC DNA]</scope>
    <source>
        <strain evidence="2 3">Cl-TMA</strain>
    </source>
</reference>
<proteinExistence type="predicted"/>
<gene>
    <name evidence="2" type="ORF">ACERLL_03705</name>
</gene>
<keyword evidence="3" id="KW-1185">Reference proteome</keyword>
<dbReference type="RefSeq" id="WP_373654706.1">
    <property type="nucleotide sequence ID" value="NZ_JBGUAW010000002.1"/>
</dbReference>
<feature type="chain" id="PRO_5045808256" description="Lipopolysaccharide export system protein LptA" evidence="1">
    <location>
        <begin position="21"/>
        <end position="167"/>
    </location>
</feature>
<name>A0ABV4TRG4_9GAMM</name>
<evidence type="ECO:0000313" key="2">
    <source>
        <dbReference type="EMBL" id="MFA9459925.1"/>
    </source>
</evidence>
<dbReference type="Proteomes" id="UP001575181">
    <property type="component" value="Unassembled WGS sequence"/>
</dbReference>
<organism evidence="2 3">
    <name type="scientific">Thiohalorhabdus methylotrophus</name>
    <dbReference type="NCBI Taxonomy" id="3242694"/>
    <lineage>
        <taxon>Bacteria</taxon>
        <taxon>Pseudomonadati</taxon>
        <taxon>Pseudomonadota</taxon>
        <taxon>Gammaproteobacteria</taxon>
        <taxon>Thiohalorhabdales</taxon>
        <taxon>Thiohalorhabdaceae</taxon>
        <taxon>Thiohalorhabdus</taxon>
    </lineage>
</organism>
<sequence length="167" mass="18356">MKGKGAAAILAALLVSSATAQDVQEEKVPGVVHLRGGDTLKASDIKIDGLLANRGVELEADNKEYYIKLPRIDSMRFLRVRETANRYVGSDSRIRVTLKNGETITATNAQLSTRAEITYTGKPANEPRTRPFFLNGSKEFALSDPDDVVRIDFRYGDQSGRRDNASP</sequence>